<feature type="transmembrane region" description="Helical" evidence="1">
    <location>
        <begin position="7"/>
        <end position="26"/>
    </location>
</feature>
<name>A0ABR7CZ56_9BACT</name>
<dbReference type="Gene3D" id="2.60.40.10">
    <property type="entry name" value="Immunoglobulins"/>
    <property type="match status" value="1"/>
</dbReference>
<sequence>MKKTHLIYIGILVTCSAAIITCWLAFTAPVQEWTNAPLTTVEILQDSVNLQTLHYDDHPDIIFIIKNTGKHPLIIRDIVTTCGCTAPQWDKSPVLSGKTKDIKVTFKPNSLGRFNKTIQVLCNTSSKIHELKLDGNVIE</sequence>
<dbReference type="Proteomes" id="UP000646484">
    <property type="component" value="Unassembled WGS sequence"/>
</dbReference>
<reference evidence="2 3" key="1">
    <citation type="submission" date="2020-08" db="EMBL/GenBank/DDBJ databases">
        <title>Genome public.</title>
        <authorList>
            <person name="Liu C."/>
            <person name="Sun Q."/>
        </authorList>
    </citation>
    <scope>NUCLEOTIDE SEQUENCE [LARGE SCALE GENOMIC DNA]</scope>
    <source>
        <strain evidence="2 3">NSJ-56</strain>
    </source>
</reference>
<dbReference type="PANTHER" id="PTHR37833:SF1">
    <property type="entry name" value="SIGNAL PEPTIDE PROTEIN"/>
    <property type="match status" value="1"/>
</dbReference>
<dbReference type="Pfam" id="PF07610">
    <property type="entry name" value="DUF1573"/>
    <property type="match status" value="1"/>
</dbReference>
<evidence type="ECO:0000256" key="1">
    <source>
        <dbReference type="SAM" id="Phobius"/>
    </source>
</evidence>
<accession>A0ABR7CZ56</accession>
<evidence type="ECO:0000313" key="2">
    <source>
        <dbReference type="EMBL" id="MBC5620956.1"/>
    </source>
</evidence>
<keyword evidence="1" id="KW-1133">Transmembrane helix</keyword>
<gene>
    <name evidence="2" type="ORF">H8S64_07590</name>
</gene>
<keyword evidence="3" id="KW-1185">Reference proteome</keyword>
<organism evidence="2 3">
    <name type="scientific">Butyricimonas hominis</name>
    <dbReference type="NCBI Taxonomy" id="2763032"/>
    <lineage>
        <taxon>Bacteria</taxon>
        <taxon>Pseudomonadati</taxon>
        <taxon>Bacteroidota</taxon>
        <taxon>Bacteroidia</taxon>
        <taxon>Bacteroidales</taxon>
        <taxon>Odoribacteraceae</taxon>
        <taxon>Butyricimonas</taxon>
    </lineage>
</organism>
<dbReference type="InterPro" id="IPR011467">
    <property type="entry name" value="DUF1573"/>
</dbReference>
<dbReference type="PANTHER" id="PTHR37833">
    <property type="entry name" value="LIPOPROTEIN-RELATED"/>
    <property type="match status" value="1"/>
</dbReference>
<dbReference type="InterPro" id="IPR013783">
    <property type="entry name" value="Ig-like_fold"/>
</dbReference>
<comment type="caution">
    <text evidence="2">The sequence shown here is derived from an EMBL/GenBank/DDBJ whole genome shotgun (WGS) entry which is preliminary data.</text>
</comment>
<dbReference type="EMBL" id="JACOOH010000003">
    <property type="protein sequence ID" value="MBC5620956.1"/>
    <property type="molecule type" value="Genomic_DNA"/>
</dbReference>
<proteinExistence type="predicted"/>
<keyword evidence="1" id="KW-0472">Membrane</keyword>
<evidence type="ECO:0000313" key="3">
    <source>
        <dbReference type="Proteomes" id="UP000646484"/>
    </source>
</evidence>
<keyword evidence="1" id="KW-0812">Transmembrane</keyword>
<dbReference type="RefSeq" id="WP_186975604.1">
    <property type="nucleotide sequence ID" value="NZ_JACOOH010000003.1"/>
</dbReference>
<protein>
    <submittedName>
        <fullName evidence="2">DUF1573 domain-containing protein</fullName>
    </submittedName>
</protein>